<feature type="transmembrane region" description="Helical" evidence="1">
    <location>
        <begin position="137"/>
        <end position="158"/>
    </location>
</feature>
<feature type="transmembrane region" description="Helical" evidence="1">
    <location>
        <begin position="360"/>
        <end position="382"/>
    </location>
</feature>
<evidence type="ECO:0000256" key="1">
    <source>
        <dbReference type="SAM" id="Phobius"/>
    </source>
</evidence>
<evidence type="ECO:0000313" key="3">
    <source>
        <dbReference type="Proteomes" id="UP000192772"/>
    </source>
</evidence>
<feature type="transmembrane region" description="Helical" evidence="1">
    <location>
        <begin position="170"/>
        <end position="190"/>
    </location>
</feature>
<dbReference type="EMBL" id="MVHP01000010">
    <property type="protein sequence ID" value="ORA66222.1"/>
    <property type="molecule type" value="Genomic_DNA"/>
</dbReference>
<dbReference type="RefSeq" id="WP_083042930.1">
    <property type="nucleotide sequence ID" value="NZ_MVHP01000010.1"/>
</dbReference>
<feature type="transmembrane region" description="Helical" evidence="1">
    <location>
        <begin position="243"/>
        <end position="260"/>
    </location>
</feature>
<dbReference type="STRING" id="81858.BST23_10965"/>
<keyword evidence="1" id="KW-1133">Transmembrane helix</keyword>
<feature type="transmembrane region" description="Helical" evidence="1">
    <location>
        <begin position="68"/>
        <end position="85"/>
    </location>
</feature>
<keyword evidence="1" id="KW-0812">Transmembrane</keyword>
<organism evidence="2 3">
    <name type="scientific">Mycolicibacterium elephantis</name>
    <dbReference type="NCBI Taxonomy" id="81858"/>
    <lineage>
        <taxon>Bacteria</taxon>
        <taxon>Bacillati</taxon>
        <taxon>Actinomycetota</taxon>
        <taxon>Actinomycetes</taxon>
        <taxon>Mycobacteriales</taxon>
        <taxon>Mycobacteriaceae</taxon>
        <taxon>Mycolicibacterium</taxon>
    </lineage>
</organism>
<keyword evidence="1" id="KW-0472">Membrane</keyword>
<accession>A0A1X0D233</accession>
<protein>
    <submittedName>
        <fullName evidence="2">Zinc ribbon domain-containing protein</fullName>
    </submittedName>
</protein>
<evidence type="ECO:0000313" key="2">
    <source>
        <dbReference type="EMBL" id="ORA66222.1"/>
    </source>
</evidence>
<feature type="transmembrane region" description="Helical" evidence="1">
    <location>
        <begin position="45"/>
        <end position="62"/>
    </location>
</feature>
<name>A0A1X0D233_9MYCO</name>
<sequence length="570" mass="59845">MSTQDDGRGRLRMGAYAAAAWEPVLRLAAASSLFPRLPHRSRTPFRVALAALAVTAIGLALLRWQAPLIVVCALGLPIVFALYLYEADAHRDLPLRSLALTTVLAVGIGVGWAWLLGAKFADAYDIALFGPETDTHAYFLGVAIPAMSAVLMLIPVAVARAIRQPDRESLDGFALGAWSALTFTAAASLTRLAPEFATGITAEGWPVNGMVTMTGIVGATIPLTAAAIGGLVGAALWSGRTRMIVVSMLVALGLYAGQGLLEVSPLLHGQHFALHVAIAMVALLALRIGLQHVLLHEPDAAADPDRRVLCAHCEHVVADAAFCPNCGVAGLAASRTSRAARRATTAESPAPVRQTSLTRVLTVLGASVGVAAAGGVAAAAVLTPPPVAFVCPPDCGRPPFGEQVDSNPRFVSSDGAFTVQYPGPGTAYEATLNPDGVELEFVGGDTGTMHLFGMPAHNQSAEQIAQDLIRERFPDAVTDYEIPNAMVGYEPGYGVVVDEYPQGASGTFSRLRLIVMVAVKHDYALVAAAIGPYHEFTPDDGPGHPSAANLQLAMDMGKYVNSFRWRDPND</sequence>
<dbReference type="AlphaFoldDB" id="A0A1X0D233"/>
<gene>
    <name evidence="2" type="ORF">BST23_10965</name>
</gene>
<proteinExistence type="predicted"/>
<dbReference type="OrthoDB" id="4704342at2"/>
<dbReference type="Proteomes" id="UP000192772">
    <property type="component" value="Unassembled WGS sequence"/>
</dbReference>
<comment type="caution">
    <text evidence="2">The sequence shown here is derived from an EMBL/GenBank/DDBJ whole genome shotgun (WGS) entry which is preliminary data.</text>
</comment>
<feature type="transmembrane region" description="Helical" evidence="1">
    <location>
        <begin position="272"/>
        <end position="290"/>
    </location>
</feature>
<feature type="transmembrane region" description="Helical" evidence="1">
    <location>
        <begin position="97"/>
        <end position="117"/>
    </location>
</feature>
<reference evidence="2 3" key="1">
    <citation type="submission" date="2017-02" db="EMBL/GenBank/DDBJ databases">
        <title>The new phylogeny of genus Mycobacterium.</title>
        <authorList>
            <person name="Tortoli E."/>
            <person name="Trovato A."/>
            <person name="Cirillo D.M."/>
        </authorList>
    </citation>
    <scope>NUCLEOTIDE SEQUENCE [LARGE SCALE GENOMIC DNA]</scope>
    <source>
        <strain evidence="2 3">FI-09383</strain>
    </source>
</reference>
<feature type="transmembrane region" description="Helical" evidence="1">
    <location>
        <begin position="210"/>
        <end position="236"/>
    </location>
</feature>